<evidence type="ECO:0000256" key="1">
    <source>
        <dbReference type="SAM" id="MobiDB-lite"/>
    </source>
</evidence>
<keyword evidence="5" id="KW-1185">Reference proteome</keyword>
<name>A0ABR7PEW3_9FIRM</name>
<dbReference type="Proteomes" id="UP000661649">
    <property type="component" value="Unassembled WGS sequence"/>
</dbReference>
<feature type="region of interest" description="Disordered" evidence="1">
    <location>
        <begin position="581"/>
        <end position="612"/>
    </location>
</feature>
<feature type="region of interest" description="Disordered" evidence="1">
    <location>
        <begin position="177"/>
        <end position="201"/>
    </location>
</feature>
<feature type="compositionally biased region" description="Acidic residues" evidence="1">
    <location>
        <begin position="588"/>
        <end position="597"/>
    </location>
</feature>
<feature type="region of interest" description="Disordered" evidence="1">
    <location>
        <begin position="418"/>
        <end position="473"/>
    </location>
</feature>
<sequence length="612" mass="63668">MSILKKLKSLAPALSAVVVAACIGVSLHGYSTPVYAVDIPETTKNQTDEDASEQENADTAEKEKKEDKKKDEDKKEEQKSTAKGSFDVSDGTYYGTGTGFAGKIKVAVTVKDKQITAIEIVENEADDDAFFSRAKGVIDKIISGQTLEVDVVSGATYSSNGIISAVKNALTGAADSGTPASTSAGASGGSSSPAGGSSSVSTVQDASAYADGTYYGTGTGFSGALTVEVVISGGKISSIQIIDTSDGDSYIQSASGLISNIIATQSTNVDTVSGATYSSVGIIEAVRNALSQAAISSDGNSNSQNTNLSSNGSGQNGNNSNDNTTAEAGKFPYKEGVYYGTAEGYLDDIKVAIVIQDKTLKAVVIVEENDDETFFKRARAVAENMVKKQTVDVDVVSGATYSSKGIIGAVKEALKEAEKATKGENNNNNNSGSNNNNGNNNNGNNSNNNGNTNNGNDNNGNTNGGDNENPDETKYVYADGEYTVIVPCLPNEDGDFEAYSLTMKVTISKDKITDISEIKGDGSSDNDAYIKRAVQGTSKLPGVVTQILEKGTLEEIDTVSRATCSSNSILEGCNLALETAKKVQSGEDTGEDSDQENDSNQNTEENTGDETP</sequence>
<dbReference type="Pfam" id="PF04205">
    <property type="entry name" value="FMN_bind"/>
    <property type="match status" value="3"/>
</dbReference>
<feature type="compositionally biased region" description="Low complexity" evidence="1">
    <location>
        <begin position="299"/>
        <end position="325"/>
    </location>
</feature>
<feature type="domain" description="FMN-binding" evidence="3">
    <location>
        <begin position="220"/>
        <end position="293"/>
    </location>
</feature>
<evidence type="ECO:0000313" key="4">
    <source>
        <dbReference type="EMBL" id="MBC8629859.1"/>
    </source>
</evidence>
<keyword evidence="2" id="KW-0732">Signal</keyword>
<protein>
    <submittedName>
        <fullName evidence="4">FMN-binding protein</fullName>
    </submittedName>
</protein>
<feature type="compositionally biased region" description="Acidic residues" evidence="1">
    <location>
        <begin position="48"/>
        <end position="58"/>
    </location>
</feature>
<reference evidence="4 5" key="1">
    <citation type="submission" date="2020-08" db="EMBL/GenBank/DDBJ databases">
        <title>Genome public.</title>
        <authorList>
            <person name="Liu C."/>
            <person name="Sun Q."/>
        </authorList>
    </citation>
    <scope>NUCLEOTIDE SEQUENCE [LARGE SCALE GENOMIC DNA]</scope>
    <source>
        <strain evidence="4 5">3_YM_SP_D4_24.mj</strain>
    </source>
</reference>
<feature type="region of interest" description="Disordered" evidence="1">
    <location>
        <begin position="296"/>
        <end position="327"/>
    </location>
</feature>
<feature type="domain" description="FMN-binding" evidence="3">
    <location>
        <begin position="498"/>
        <end position="580"/>
    </location>
</feature>
<feature type="region of interest" description="Disordered" evidence="1">
    <location>
        <begin position="42"/>
        <end position="86"/>
    </location>
</feature>
<dbReference type="EMBL" id="JACRTP010000009">
    <property type="protein sequence ID" value="MBC8629859.1"/>
    <property type="molecule type" value="Genomic_DNA"/>
</dbReference>
<evidence type="ECO:0000313" key="5">
    <source>
        <dbReference type="Proteomes" id="UP000661649"/>
    </source>
</evidence>
<evidence type="ECO:0000259" key="3">
    <source>
        <dbReference type="SMART" id="SM00900"/>
    </source>
</evidence>
<organism evidence="4 5">
    <name type="scientific">Blautia stercoris</name>
    <dbReference type="NCBI Taxonomy" id="871664"/>
    <lineage>
        <taxon>Bacteria</taxon>
        <taxon>Bacillati</taxon>
        <taxon>Bacillota</taxon>
        <taxon>Clostridia</taxon>
        <taxon>Lachnospirales</taxon>
        <taxon>Lachnospiraceae</taxon>
        <taxon>Blautia</taxon>
    </lineage>
</organism>
<dbReference type="Gene3D" id="3.90.1010.20">
    <property type="match status" value="4"/>
</dbReference>
<evidence type="ECO:0000256" key="2">
    <source>
        <dbReference type="SAM" id="SignalP"/>
    </source>
</evidence>
<dbReference type="InterPro" id="IPR007329">
    <property type="entry name" value="FMN-bd"/>
</dbReference>
<accession>A0ABR7PEW3</accession>
<feature type="domain" description="FMN-binding" evidence="3">
    <location>
        <begin position="99"/>
        <end position="173"/>
    </location>
</feature>
<comment type="caution">
    <text evidence="4">The sequence shown here is derived from an EMBL/GenBank/DDBJ whole genome shotgun (WGS) entry which is preliminary data.</text>
</comment>
<dbReference type="RefSeq" id="WP_117457812.1">
    <property type="nucleotide sequence ID" value="NZ_JACRTP010000009.1"/>
</dbReference>
<feature type="domain" description="FMN-binding" evidence="3">
    <location>
        <begin position="344"/>
        <end position="417"/>
    </location>
</feature>
<proteinExistence type="predicted"/>
<gene>
    <name evidence="4" type="ORF">H8712_14830</name>
</gene>
<dbReference type="PROSITE" id="PS51257">
    <property type="entry name" value="PROKAR_LIPOPROTEIN"/>
    <property type="match status" value="1"/>
</dbReference>
<feature type="compositionally biased region" description="Basic and acidic residues" evidence="1">
    <location>
        <begin position="59"/>
        <end position="80"/>
    </location>
</feature>
<feature type="compositionally biased region" description="Low complexity" evidence="1">
    <location>
        <begin position="423"/>
        <end position="467"/>
    </location>
</feature>
<feature type="chain" id="PRO_5046619181" evidence="2">
    <location>
        <begin position="37"/>
        <end position="612"/>
    </location>
</feature>
<feature type="signal peptide" evidence="2">
    <location>
        <begin position="1"/>
        <end position="36"/>
    </location>
</feature>
<dbReference type="SMART" id="SM00900">
    <property type="entry name" value="FMN_bind"/>
    <property type="match status" value="4"/>
</dbReference>